<organism evidence="3 4">
    <name type="scientific">Lasiosphaeria miniovina</name>
    <dbReference type="NCBI Taxonomy" id="1954250"/>
    <lineage>
        <taxon>Eukaryota</taxon>
        <taxon>Fungi</taxon>
        <taxon>Dikarya</taxon>
        <taxon>Ascomycota</taxon>
        <taxon>Pezizomycotina</taxon>
        <taxon>Sordariomycetes</taxon>
        <taxon>Sordariomycetidae</taxon>
        <taxon>Sordariales</taxon>
        <taxon>Lasiosphaeriaceae</taxon>
        <taxon>Lasiosphaeria</taxon>
    </lineage>
</organism>
<dbReference type="EMBL" id="JAUIRO010000005">
    <property type="protein sequence ID" value="KAK0713785.1"/>
    <property type="molecule type" value="Genomic_DNA"/>
</dbReference>
<evidence type="ECO:0000313" key="4">
    <source>
        <dbReference type="Proteomes" id="UP001172101"/>
    </source>
</evidence>
<sequence>MDRNFPIGVMVIACFILSAIDGFSPFAHPPKRTKISTSLFFPQTPSTHQGHETLGQLEPRVMNPKNPLPS</sequence>
<name>A0AA40ADF7_9PEZI</name>
<keyword evidence="2" id="KW-1133">Transmembrane helix</keyword>
<protein>
    <submittedName>
        <fullName evidence="3">Uncharacterized protein</fullName>
    </submittedName>
</protein>
<proteinExistence type="predicted"/>
<gene>
    <name evidence="3" type="ORF">B0T26DRAFT_371225</name>
</gene>
<evidence type="ECO:0000256" key="2">
    <source>
        <dbReference type="SAM" id="Phobius"/>
    </source>
</evidence>
<keyword evidence="2" id="KW-0472">Membrane</keyword>
<comment type="caution">
    <text evidence="3">The sequence shown here is derived from an EMBL/GenBank/DDBJ whole genome shotgun (WGS) entry which is preliminary data.</text>
</comment>
<dbReference type="AlphaFoldDB" id="A0AA40ADF7"/>
<keyword evidence="2" id="KW-0812">Transmembrane</keyword>
<dbReference type="Proteomes" id="UP001172101">
    <property type="component" value="Unassembled WGS sequence"/>
</dbReference>
<accession>A0AA40ADF7</accession>
<dbReference type="GeneID" id="85317947"/>
<evidence type="ECO:0000313" key="3">
    <source>
        <dbReference type="EMBL" id="KAK0713785.1"/>
    </source>
</evidence>
<reference evidence="3" key="1">
    <citation type="submission" date="2023-06" db="EMBL/GenBank/DDBJ databases">
        <title>Genome-scale phylogeny and comparative genomics of the fungal order Sordariales.</title>
        <authorList>
            <consortium name="Lawrence Berkeley National Laboratory"/>
            <person name="Hensen N."/>
            <person name="Bonometti L."/>
            <person name="Westerberg I."/>
            <person name="Brannstrom I.O."/>
            <person name="Guillou S."/>
            <person name="Cros-Aarteil S."/>
            <person name="Calhoun S."/>
            <person name="Haridas S."/>
            <person name="Kuo A."/>
            <person name="Mondo S."/>
            <person name="Pangilinan J."/>
            <person name="Riley R."/>
            <person name="LaButti K."/>
            <person name="Andreopoulos B."/>
            <person name="Lipzen A."/>
            <person name="Chen C."/>
            <person name="Yanf M."/>
            <person name="Daum C."/>
            <person name="Ng V."/>
            <person name="Clum A."/>
            <person name="Steindorff A."/>
            <person name="Ohm R."/>
            <person name="Martin F."/>
            <person name="Silar P."/>
            <person name="Natvig D."/>
            <person name="Lalanne C."/>
            <person name="Gautier V."/>
            <person name="Ament-velasquez S.L."/>
            <person name="Kruys A."/>
            <person name="Hutchinson M.I."/>
            <person name="Powell A.J."/>
            <person name="Barry K."/>
            <person name="Miller A.N."/>
            <person name="Grigoriev I.V."/>
            <person name="Debuchy R."/>
            <person name="Gladieux P."/>
            <person name="Thoren M.H."/>
            <person name="Johannesson H."/>
        </authorList>
    </citation>
    <scope>NUCLEOTIDE SEQUENCE</scope>
    <source>
        <strain evidence="3">SMH2392-1A</strain>
    </source>
</reference>
<feature type="region of interest" description="Disordered" evidence="1">
    <location>
        <begin position="41"/>
        <end position="70"/>
    </location>
</feature>
<evidence type="ECO:0000256" key="1">
    <source>
        <dbReference type="SAM" id="MobiDB-lite"/>
    </source>
</evidence>
<dbReference type="RefSeq" id="XP_060295107.1">
    <property type="nucleotide sequence ID" value="XM_060434677.1"/>
</dbReference>
<keyword evidence="4" id="KW-1185">Reference proteome</keyword>
<feature type="transmembrane region" description="Helical" evidence="2">
    <location>
        <begin position="6"/>
        <end position="27"/>
    </location>
</feature>